<evidence type="ECO:0000313" key="3">
    <source>
        <dbReference type="Proteomes" id="UP000789405"/>
    </source>
</evidence>
<dbReference type="AlphaFoldDB" id="A0A9N8ZX02"/>
<dbReference type="OrthoDB" id="4497766at2759"/>
<sequence length="82" mass="8441">FVVIFAALLLSEKVSCQNLLAGSNCTSNNPPQCLSNHCESGFCALGIPGDPCHNLSDCISECVACTGTGNTKTCHSPSPTIP</sequence>
<proteinExistence type="predicted"/>
<dbReference type="EMBL" id="CAJVPY010001155">
    <property type="protein sequence ID" value="CAG8509627.1"/>
    <property type="molecule type" value="Genomic_DNA"/>
</dbReference>
<protein>
    <submittedName>
        <fullName evidence="2">27107_t:CDS:1</fullName>
    </submittedName>
</protein>
<keyword evidence="3" id="KW-1185">Reference proteome</keyword>
<feature type="signal peptide" evidence="1">
    <location>
        <begin position="1"/>
        <end position="16"/>
    </location>
</feature>
<comment type="caution">
    <text evidence="2">The sequence shown here is derived from an EMBL/GenBank/DDBJ whole genome shotgun (WGS) entry which is preliminary data.</text>
</comment>
<evidence type="ECO:0000313" key="2">
    <source>
        <dbReference type="EMBL" id="CAG8509627.1"/>
    </source>
</evidence>
<feature type="chain" id="PRO_5040221593" evidence="1">
    <location>
        <begin position="17"/>
        <end position="82"/>
    </location>
</feature>
<dbReference type="Proteomes" id="UP000789405">
    <property type="component" value="Unassembled WGS sequence"/>
</dbReference>
<organism evidence="2 3">
    <name type="scientific">Dentiscutata erythropus</name>
    <dbReference type="NCBI Taxonomy" id="1348616"/>
    <lineage>
        <taxon>Eukaryota</taxon>
        <taxon>Fungi</taxon>
        <taxon>Fungi incertae sedis</taxon>
        <taxon>Mucoromycota</taxon>
        <taxon>Glomeromycotina</taxon>
        <taxon>Glomeromycetes</taxon>
        <taxon>Diversisporales</taxon>
        <taxon>Gigasporaceae</taxon>
        <taxon>Dentiscutata</taxon>
    </lineage>
</organism>
<accession>A0A9N8ZX02</accession>
<keyword evidence="1" id="KW-0732">Signal</keyword>
<gene>
    <name evidence="2" type="ORF">DERYTH_LOCUS3320</name>
</gene>
<evidence type="ECO:0000256" key="1">
    <source>
        <dbReference type="SAM" id="SignalP"/>
    </source>
</evidence>
<feature type="non-terminal residue" evidence="2">
    <location>
        <position position="82"/>
    </location>
</feature>
<reference evidence="2" key="1">
    <citation type="submission" date="2021-06" db="EMBL/GenBank/DDBJ databases">
        <authorList>
            <person name="Kallberg Y."/>
            <person name="Tangrot J."/>
            <person name="Rosling A."/>
        </authorList>
    </citation>
    <scope>NUCLEOTIDE SEQUENCE</scope>
    <source>
        <strain evidence="2">MA453B</strain>
    </source>
</reference>
<name>A0A9N8ZX02_9GLOM</name>